<gene>
    <name evidence="2" type="ORF">NEA10_03545</name>
</gene>
<feature type="transmembrane region" description="Helical" evidence="1">
    <location>
        <begin position="313"/>
        <end position="331"/>
    </location>
</feature>
<feature type="transmembrane region" description="Helical" evidence="1">
    <location>
        <begin position="163"/>
        <end position="186"/>
    </location>
</feature>
<dbReference type="RefSeq" id="WP_252663842.1">
    <property type="nucleotide sequence ID" value="NZ_CP098611.1"/>
</dbReference>
<proteinExistence type="predicted"/>
<keyword evidence="1" id="KW-0812">Transmembrane</keyword>
<reference evidence="2" key="1">
    <citation type="submission" date="2022-06" db="EMBL/GenBank/DDBJ databases">
        <title>Genome sequence of Phormidium yuhuli AB48 isolated from an industrial photobioreactor environment.</title>
        <authorList>
            <person name="Qiu Y."/>
            <person name="Noonan A.J.C."/>
            <person name="Dofher K."/>
            <person name="Koch M."/>
            <person name="Kieft B."/>
            <person name="Lin X."/>
            <person name="Ziels R.M."/>
            <person name="Hallam S.J."/>
        </authorList>
    </citation>
    <scope>NUCLEOTIDE SEQUENCE</scope>
    <source>
        <strain evidence="2">AB48</strain>
    </source>
</reference>
<dbReference type="Proteomes" id="UP001056708">
    <property type="component" value="Chromosome"/>
</dbReference>
<evidence type="ECO:0000256" key="1">
    <source>
        <dbReference type="SAM" id="Phobius"/>
    </source>
</evidence>
<feature type="transmembrane region" description="Helical" evidence="1">
    <location>
        <begin position="12"/>
        <end position="29"/>
    </location>
</feature>
<keyword evidence="1" id="KW-1133">Transmembrane helix</keyword>
<feature type="transmembrane region" description="Helical" evidence="1">
    <location>
        <begin position="50"/>
        <end position="68"/>
    </location>
</feature>
<organism evidence="2 3">
    <name type="scientific">Phormidium yuhuli AB48</name>
    <dbReference type="NCBI Taxonomy" id="2940671"/>
    <lineage>
        <taxon>Bacteria</taxon>
        <taxon>Bacillati</taxon>
        <taxon>Cyanobacteriota</taxon>
        <taxon>Cyanophyceae</taxon>
        <taxon>Oscillatoriophycideae</taxon>
        <taxon>Oscillatoriales</taxon>
        <taxon>Oscillatoriaceae</taxon>
        <taxon>Phormidium</taxon>
        <taxon>Phormidium yuhuli</taxon>
    </lineage>
</organism>
<keyword evidence="3" id="KW-1185">Reference proteome</keyword>
<feature type="transmembrane region" description="Helical" evidence="1">
    <location>
        <begin position="130"/>
        <end position="151"/>
    </location>
</feature>
<sequence>MILGLPNNNVQRIRILNLILFTVLYILRRPADALYPAVWNEDGFFNIPQALDYGWSSLFIPVNGYLIIPSKFITLLSLSVSGLFYPEIAYLLTLIITLLVMVIITSSLVDLPKKEYLPLIIALLPYDPEVFSTPLYIFWWTSLLLIVPLFSGSQTSGILSSGIKISATIIGCLGSPISVLLMPAIILKTYIKRSRLNYFILAVWSGLSAIQMYFSVGEVGNEMNLLTFSRAFPQVIGTYIMYNHFFSTPNSLSYLFSLMLLLIGSIALYCTLILKKYQFLNTSLAFLAVLSTIFASWLRTNFAVHPFLAGPRFFFFPYIFLSIFLLAIYSLSPPKRKSIQAFSIKGVCLLLLIVSCTTTWIQNPALFSRYHHPLNWRYELYNCLASPDSYDLRIHFNGDITQYWEREYSREQCRQIAQSGLLSHWYELDKTWIQEFKRPPDTRP</sequence>
<feature type="transmembrane region" description="Helical" evidence="1">
    <location>
        <begin position="279"/>
        <end position="298"/>
    </location>
</feature>
<keyword evidence="1" id="KW-0472">Membrane</keyword>
<accession>A0ABY5ARH0</accession>
<dbReference type="EMBL" id="CP098611">
    <property type="protein sequence ID" value="USR91813.1"/>
    <property type="molecule type" value="Genomic_DNA"/>
</dbReference>
<evidence type="ECO:0000313" key="3">
    <source>
        <dbReference type="Proteomes" id="UP001056708"/>
    </source>
</evidence>
<feature type="transmembrane region" description="Helical" evidence="1">
    <location>
        <begin position="251"/>
        <end position="272"/>
    </location>
</feature>
<protein>
    <submittedName>
        <fullName evidence="2">Uncharacterized protein</fullName>
    </submittedName>
</protein>
<feature type="transmembrane region" description="Helical" evidence="1">
    <location>
        <begin position="88"/>
        <end position="109"/>
    </location>
</feature>
<evidence type="ECO:0000313" key="2">
    <source>
        <dbReference type="EMBL" id="USR91813.1"/>
    </source>
</evidence>
<feature type="transmembrane region" description="Helical" evidence="1">
    <location>
        <begin position="198"/>
        <end position="216"/>
    </location>
</feature>
<name>A0ABY5ARH0_9CYAN</name>
<feature type="transmembrane region" description="Helical" evidence="1">
    <location>
        <begin position="343"/>
        <end position="361"/>
    </location>
</feature>